<sequence length="159" mass="18183">MTAINIKTGIISIICYLTFLNCNGQINAISKNDITVNNNIILGMSTENFTTLFGIPVSIKNEYFEISDKNALVYQYDGGTFWFVDDSLHYFRIYSSAFSVFNNGITVNQNINATELLFPLSFLNKSNNALIINIIEYDRFITIEYNDFNWITSIEVNSY</sequence>
<dbReference type="AlphaFoldDB" id="A0A506PNC9"/>
<organism evidence="1 2">
    <name type="scientific">Paucihalobacter ruber</name>
    <dbReference type="NCBI Taxonomy" id="2567861"/>
    <lineage>
        <taxon>Bacteria</taxon>
        <taxon>Pseudomonadati</taxon>
        <taxon>Bacteroidota</taxon>
        <taxon>Flavobacteriia</taxon>
        <taxon>Flavobacteriales</taxon>
        <taxon>Flavobacteriaceae</taxon>
        <taxon>Paucihalobacter</taxon>
    </lineage>
</organism>
<keyword evidence="2" id="KW-1185">Reference proteome</keyword>
<dbReference type="RefSeq" id="WP_140989545.1">
    <property type="nucleotide sequence ID" value="NZ_VHIQ01000002.1"/>
</dbReference>
<gene>
    <name evidence="1" type="ORF">FJ651_05975</name>
</gene>
<evidence type="ECO:0000313" key="1">
    <source>
        <dbReference type="EMBL" id="TPV35069.1"/>
    </source>
</evidence>
<protein>
    <submittedName>
        <fullName evidence="1">Uncharacterized protein</fullName>
    </submittedName>
</protein>
<dbReference type="EMBL" id="VHIQ01000002">
    <property type="protein sequence ID" value="TPV35069.1"/>
    <property type="molecule type" value="Genomic_DNA"/>
</dbReference>
<proteinExistence type="predicted"/>
<dbReference type="OrthoDB" id="9809277at2"/>
<dbReference type="Proteomes" id="UP000317332">
    <property type="component" value="Unassembled WGS sequence"/>
</dbReference>
<reference evidence="1 2" key="1">
    <citation type="submission" date="2019-06" db="EMBL/GenBank/DDBJ databases">
        <title>Flavobacteriaceae Paucihalobacterium erythroidium CWB-1, complete genome.</title>
        <authorList>
            <person name="Wu S."/>
        </authorList>
    </citation>
    <scope>NUCLEOTIDE SEQUENCE [LARGE SCALE GENOMIC DNA]</scope>
    <source>
        <strain evidence="1 2">CWB-1</strain>
    </source>
</reference>
<name>A0A506PNC9_9FLAO</name>
<accession>A0A506PNC9</accession>
<comment type="caution">
    <text evidence="1">The sequence shown here is derived from an EMBL/GenBank/DDBJ whole genome shotgun (WGS) entry which is preliminary data.</text>
</comment>
<evidence type="ECO:0000313" key="2">
    <source>
        <dbReference type="Proteomes" id="UP000317332"/>
    </source>
</evidence>